<comment type="subcellular location">
    <subcellularLocation>
        <location evidence="1 7">Membrane</location>
        <topology evidence="1 7">Multi-pass membrane protein</topology>
    </subcellularLocation>
</comment>
<organism evidence="8 9">
    <name type="scientific">Littorina saxatilis</name>
    <dbReference type="NCBI Taxonomy" id="31220"/>
    <lineage>
        <taxon>Eukaryota</taxon>
        <taxon>Metazoa</taxon>
        <taxon>Spiralia</taxon>
        <taxon>Lophotrochozoa</taxon>
        <taxon>Mollusca</taxon>
        <taxon>Gastropoda</taxon>
        <taxon>Caenogastropoda</taxon>
        <taxon>Littorinimorpha</taxon>
        <taxon>Littorinoidea</taxon>
        <taxon>Littorinidae</taxon>
        <taxon>Littorina</taxon>
    </lineage>
</organism>
<feature type="disulfide bond" evidence="6">
    <location>
        <begin position="165"/>
        <end position="198"/>
    </location>
</feature>
<keyword evidence="5 7" id="KW-0472">Membrane</keyword>
<evidence type="ECO:0000313" key="8">
    <source>
        <dbReference type="EMBL" id="KAK7098517.1"/>
    </source>
</evidence>
<evidence type="ECO:0000256" key="2">
    <source>
        <dbReference type="ARBA" id="ARBA00006840"/>
    </source>
</evidence>
<evidence type="ECO:0000256" key="4">
    <source>
        <dbReference type="ARBA" id="ARBA00022989"/>
    </source>
</evidence>
<reference evidence="8 9" key="1">
    <citation type="submission" date="2024-02" db="EMBL/GenBank/DDBJ databases">
        <title>Chromosome-scale genome assembly of the rough periwinkle Littorina saxatilis.</title>
        <authorList>
            <person name="De Jode A."/>
            <person name="Faria R."/>
            <person name="Formenti G."/>
            <person name="Sims Y."/>
            <person name="Smith T.P."/>
            <person name="Tracey A."/>
            <person name="Wood J.M.D."/>
            <person name="Zagrodzka Z.B."/>
            <person name="Johannesson K."/>
            <person name="Butlin R.K."/>
            <person name="Leder E.H."/>
        </authorList>
    </citation>
    <scope>NUCLEOTIDE SEQUENCE [LARGE SCALE GENOMIC DNA]</scope>
    <source>
        <strain evidence="8">Snail1</strain>
        <tissue evidence="8">Muscle</tissue>
    </source>
</reference>
<sequence>MGEKISFSCVKYIFFGFNVFIWLLGCGVLSLGVWLQINRSPHISILPTHAFLSASALCITAGAIILLVGFLGCCGAFYENQCMLIGYFIMVLLIFTLEITAGALGFLHKDELRSVIEKDLLTSIQQDYKTVSHPSGPSNQRSPSRSRDPEEWWLVMDSLQVELQCCGVNNYSDWFNIGAWPSERRVPDSCCRHPEDGCGKLEPRFWFDRGCMGEIDYWFVKNMYILGVVGITVAVVQILGMVAAIVLFCYIRNNKFFL</sequence>
<dbReference type="PANTHER" id="PTHR19282">
    <property type="entry name" value="TETRASPANIN"/>
    <property type="match status" value="1"/>
</dbReference>
<accession>A0AAN9B463</accession>
<comment type="similarity">
    <text evidence="2 7">Belongs to the tetraspanin (TM4SF) family.</text>
</comment>
<evidence type="ECO:0000313" key="9">
    <source>
        <dbReference type="Proteomes" id="UP001374579"/>
    </source>
</evidence>
<dbReference type="PIRSF" id="PIRSF002419">
    <property type="entry name" value="Tetraspanin"/>
    <property type="match status" value="1"/>
</dbReference>
<gene>
    <name evidence="8" type="ORF">V1264_002790</name>
</gene>
<dbReference type="Pfam" id="PF00335">
    <property type="entry name" value="Tetraspanin"/>
    <property type="match status" value="1"/>
</dbReference>
<dbReference type="InterPro" id="IPR008952">
    <property type="entry name" value="Tetraspanin_EC2_sf"/>
</dbReference>
<dbReference type="InterPro" id="IPR000301">
    <property type="entry name" value="Tetraspanin_animals"/>
</dbReference>
<protein>
    <recommendedName>
        <fullName evidence="7">Tetraspanin</fullName>
    </recommendedName>
</protein>
<dbReference type="InterPro" id="IPR018499">
    <property type="entry name" value="Tetraspanin/Peripherin"/>
</dbReference>
<evidence type="ECO:0000256" key="6">
    <source>
        <dbReference type="PIRSR" id="PIRSR002419-1"/>
    </source>
</evidence>
<dbReference type="Gene3D" id="1.10.1450.10">
    <property type="entry name" value="Tetraspanin"/>
    <property type="match status" value="1"/>
</dbReference>
<keyword evidence="6" id="KW-1015">Disulfide bond</keyword>
<dbReference type="PROSITE" id="PS00421">
    <property type="entry name" value="TM4_1"/>
    <property type="match status" value="1"/>
</dbReference>
<comment type="caution">
    <text evidence="8">The sequence shown here is derived from an EMBL/GenBank/DDBJ whole genome shotgun (WGS) entry which is preliminary data.</text>
</comment>
<dbReference type="PANTHER" id="PTHR19282:SF478">
    <property type="entry name" value="TETRASPANIN"/>
    <property type="match status" value="1"/>
</dbReference>
<dbReference type="EMBL" id="JBAMIC010000012">
    <property type="protein sequence ID" value="KAK7098517.1"/>
    <property type="molecule type" value="Genomic_DNA"/>
</dbReference>
<proteinExistence type="inferred from homology"/>
<evidence type="ECO:0000256" key="7">
    <source>
        <dbReference type="RuleBase" id="RU361218"/>
    </source>
</evidence>
<keyword evidence="9" id="KW-1185">Reference proteome</keyword>
<evidence type="ECO:0000256" key="3">
    <source>
        <dbReference type="ARBA" id="ARBA00022692"/>
    </source>
</evidence>
<dbReference type="GO" id="GO:0005886">
    <property type="term" value="C:plasma membrane"/>
    <property type="evidence" value="ECO:0007669"/>
    <property type="project" value="TreeGrafter"/>
</dbReference>
<dbReference type="InterPro" id="IPR018503">
    <property type="entry name" value="Tetraspanin_CS"/>
</dbReference>
<dbReference type="AlphaFoldDB" id="A0AAN9B463"/>
<feature type="transmembrane region" description="Helical" evidence="7">
    <location>
        <begin position="85"/>
        <end position="107"/>
    </location>
</feature>
<evidence type="ECO:0000256" key="5">
    <source>
        <dbReference type="ARBA" id="ARBA00023136"/>
    </source>
</evidence>
<dbReference type="PRINTS" id="PR00259">
    <property type="entry name" value="TMFOUR"/>
</dbReference>
<keyword evidence="4 7" id="KW-1133">Transmembrane helix</keyword>
<dbReference type="Proteomes" id="UP001374579">
    <property type="component" value="Unassembled WGS sequence"/>
</dbReference>
<dbReference type="PROSITE" id="PS51257">
    <property type="entry name" value="PROKAR_LIPOPROTEIN"/>
    <property type="match status" value="1"/>
</dbReference>
<dbReference type="SUPFAM" id="SSF48652">
    <property type="entry name" value="Tetraspanin"/>
    <property type="match status" value="1"/>
</dbReference>
<evidence type="ECO:0000256" key="1">
    <source>
        <dbReference type="ARBA" id="ARBA00004141"/>
    </source>
</evidence>
<feature type="transmembrane region" description="Helical" evidence="7">
    <location>
        <begin position="224"/>
        <end position="251"/>
    </location>
</feature>
<keyword evidence="3 7" id="KW-0812">Transmembrane</keyword>
<name>A0AAN9B463_9CAEN</name>
<feature type="transmembrane region" description="Helical" evidence="7">
    <location>
        <begin position="49"/>
        <end position="78"/>
    </location>
</feature>
<feature type="transmembrane region" description="Helical" evidence="7">
    <location>
        <begin position="12"/>
        <end position="37"/>
    </location>
</feature>